<gene>
    <name evidence="1" type="ORF">QL112_016155</name>
</gene>
<sequence>MTIRILDWPEEIIPSALNWQLISNSKTFTSVFNGSTQTARFPGSRWRCTLMFNNLDDEKARILEVLVAQLDGESGRVRLFDWARPGLVGMGNPKISEPNQLGYYLKTEGWRKNTRVIRRGDYLTVGNELKMVTENVDSDSAGAATIPISPMLRYSPRRHDKIETERPFGIFKQTGGDQGNFQRKPGIFTNATLSFEEALF</sequence>
<reference evidence="1 2" key="1">
    <citation type="journal article" date="2023" name="Access Microbiol">
        <title>The genome of a steinernematid-associated Pseudomonas piscis bacterium encodes the biosynthesis of insect toxins.</title>
        <authorList>
            <person name="Awori R.M."/>
            <person name="Hendre P."/>
            <person name="Amugune N.O."/>
        </authorList>
    </citation>
    <scope>NUCLEOTIDE SEQUENCE [LARGE SCALE GENOMIC DNA]</scope>
    <source>
        <strain evidence="1 2">97</strain>
    </source>
</reference>
<evidence type="ECO:0008006" key="3">
    <source>
        <dbReference type="Google" id="ProtNLM"/>
    </source>
</evidence>
<accession>A0ABY9XFI9</accession>
<evidence type="ECO:0000313" key="2">
    <source>
        <dbReference type="Proteomes" id="UP001300348"/>
    </source>
</evidence>
<dbReference type="GeneID" id="88857122"/>
<protein>
    <recommendedName>
        <fullName evidence="3">Phage protein</fullName>
    </recommendedName>
</protein>
<dbReference type="EMBL" id="CP133647">
    <property type="protein sequence ID" value="WNH01331.1"/>
    <property type="molecule type" value="Genomic_DNA"/>
</dbReference>
<keyword evidence="2" id="KW-1185">Reference proteome</keyword>
<organism evidence="1 2">
    <name type="scientific">Xenorhabdus griffiniae</name>
    <dbReference type="NCBI Taxonomy" id="351672"/>
    <lineage>
        <taxon>Bacteria</taxon>
        <taxon>Pseudomonadati</taxon>
        <taxon>Pseudomonadota</taxon>
        <taxon>Gammaproteobacteria</taxon>
        <taxon>Enterobacterales</taxon>
        <taxon>Morganellaceae</taxon>
        <taxon>Xenorhabdus</taxon>
    </lineage>
</organism>
<dbReference type="RefSeq" id="WP_223281877.1">
    <property type="nucleotide sequence ID" value="NZ_CAWPOC010000070.1"/>
</dbReference>
<name>A0ABY9XFI9_9GAMM</name>
<dbReference type="Proteomes" id="UP001300348">
    <property type="component" value="Chromosome"/>
</dbReference>
<evidence type="ECO:0000313" key="1">
    <source>
        <dbReference type="EMBL" id="WNH01331.1"/>
    </source>
</evidence>
<proteinExistence type="predicted"/>